<organism evidence="8 9">
    <name type="scientific">Bacteroides helcogenes (strain ATCC 35417 / DSM 20613 / JCM 6297 / CCUG 15421 / P 36-108)</name>
    <dbReference type="NCBI Taxonomy" id="693979"/>
    <lineage>
        <taxon>Bacteria</taxon>
        <taxon>Pseudomonadati</taxon>
        <taxon>Bacteroidota</taxon>
        <taxon>Bacteroidia</taxon>
        <taxon>Bacteroidales</taxon>
        <taxon>Bacteroidaceae</taxon>
        <taxon>Bacteroides</taxon>
    </lineage>
</organism>
<dbReference type="KEGG" id="bhl:Bache_1284"/>
<evidence type="ECO:0000256" key="1">
    <source>
        <dbReference type="ARBA" id="ARBA00000085"/>
    </source>
</evidence>
<dbReference type="SUPFAM" id="SSF48452">
    <property type="entry name" value="TPR-like"/>
    <property type="match status" value="2"/>
</dbReference>
<dbReference type="SMART" id="SM00028">
    <property type="entry name" value="TPR"/>
    <property type="match status" value="5"/>
</dbReference>
<protein>
    <recommendedName>
        <fullName evidence="2">histidine kinase</fullName>
        <ecNumber evidence="2">2.7.13.3</ecNumber>
    </recommendedName>
</protein>
<dbReference type="Proteomes" id="UP000008630">
    <property type="component" value="Chromosome"/>
</dbReference>
<reference key="1">
    <citation type="submission" date="2010-11" db="EMBL/GenBank/DDBJ databases">
        <title>The complete genome of Bacteroides helcogenes P 36-108.</title>
        <authorList>
            <consortium name="US DOE Joint Genome Institute (JGI-PGF)"/>
            <person name="Lucas S."/>
            <person name="Copeland A."/>
            <person name="Lapidus A."/>
            <person name="Bruce D."/>
            <person name="Goodwin L."/>
            <person name="Pitluck S."/>
            <person name="Kyrpides N."/>
            <person name="Mavromatis K."/>
            <person name="Ivanova N."/>
            <person name="Zeytun A."/>
            <person name="Brettin T."/>
            <person name="Detter J.C."/>
            <person name="Tapia R."/>
            <person name="Han C."/>
            <person name="Land M."/>
            <person name="Hauser L."/>
            <person name="Markowitz V."/>
            <person name="Cheng J.-F."/>
            <person name="Hugenholtz P."/>
            <person name="Woyke T."/>
            <person name="Wu D."/>
            <person name="Gronow S."/>
            <person name="Wellnitz S."/>
            <person name="Brambilla E."/>
            <person name="Klenk H.-P."/>
            <person name="Eisen J.A."/>
        </authorList>
    </citation>
    <scope>NUCLEOTIDE SEQUENCE</scope>
    <source>
        <strain>P 36-108</strain>
    </source>
</reference>
<dbReference type="Gene3D" id="1.20.5.1930">
    <property type="match status" value="1"/>
</dbReference>
<keyword evidence="6" id="KW-1133">Transmembrane helix</keyword>
<proteinExistence type="predicted"/>
<dbReference type="OrthoDB" id="9778366at2"/>
<dbReference type="RefSeq" id="WP_013546886.1">
    <property type="nucleotide sequence ID" value="NC_014933.1"/>
</dbReference>
<gene>
    <name evidence="8" type="ordered locus">Bache_1284</name>
</gene>
<keyword evidence="7" id="KW-0732">Signal</keyword>
<dbReference type="eggNOG" id="COG4585">
    <property type="taxonomic scope" value="Bacteria"/>
</dbReference>
<evidence type="ECO:0000256" key="3">
    <source>
        <dbReference type="ARBA" id="ARBA00022679"/>
    </source>
</evidence>
<dbReference type="Gene3D" id="3.30.565.10">
    <property type="entry name" value="Histidine kinase-like ATPase, C-terminal domain"/>
    <property type="match status" value="1"/>
</dbReference>
<dbReference type="SUPFAM" id="SSF55874">
    <property type="entry name" value="ATPase domain of HSP90 chaperone/DNA topoisomerase II/histidine kinase"/>
    <property type="match status" value="1"/>
</dbReference>
<dbReference type="HOGENOM" id="CLU_000445_106_2_10"/>
<dbReference type="GO" id="GO:0000160">
    <property type="term" value="P:phosphorelay signal transduction system"/>
    <property type="evidence" value="ECO:0007669"/>
    <property type="project" value="UniProtKB-KW"/>
</dbReference>
<dbReference type="STRING" id="693979.Bache_1284"/>
<evidence type="ECO:0000256" key="2">
    <source>
        <dbReference type="ARBA" id="ARBA00012438"/>
    </source>
</evidence>
<dbReference type="PANTHER" id="PTHR24421">
    <property type="entry name" value="NITRATE/NITRITE SENSOR PROTEIN NARX-RELATED"/>
    <property type="match status" value="1"/>
</dbReference>
<dbReference type="GO" id="GO:0004673">
    <property type="term" value="F:protein histidine kinase activity"/>
    <property type="evidence" value="ECO:0007669"/>
    <property type="project" value="UniProtKB-EC"/>
</dbReference>
<dbReference type="PANTHER" id="PTHR24421:SF10">
    <property type="entry name" value="NITRATE_NITRITE SENSOR PROTEIN NARQ"/>
    <property type="match status" value="1"/>
</dbReference>
<reference evidence="8 9" key="2">
    <citation type="journal article" date="2011" name="Stand. Genomic Sci.">
        <title>Complete genome sequence of Bacteroides helcogenes type strain (P 36-108).</title>
        <authorList>
            <person name="Pati A."/>
            <person name="Gronow S."/>
            <person name="Zeytun A."/>
            <person name="Lapidus A."/>
            <person name="Nolan M."/>
            <person name="Hammon N."/>
            <person name="Deshpande S."/>
            <person name="Cheng J.F."/>
            <person name="Tapia R."/>
            <person name="Han C."/>
            <person name="Goodwin L."/>
            <person name="Pitluck S."/>
            <person name="Liolios K."/>
            <person name="Pagani I."/>
            <person name="Ivanova N."/>
            <person name="Mavromatis K."/>
            <person name="Chen A."/>
            <person name="Palaniappan K."/>
            <person name="Land M."/>
            <person name="Hauser L."/>
            <person name="Chang Y.J."/>
            <person name="Jeffries C.D."/>
            <person name="Detter J.C."/>
            <person name="Brambilla E."/>
            <person name="Rohde M."/>
            <person name="Goker M."/>
            <person name="Woyke T."/>
            <person name="Bristow J."/>
            <person name="Eisen J.A."/>
            <person name="Markowitz V."/>
            <person name="Hugenholtz P."/>
            <person name="Kyrpides N.C."/>
            <person name="Klenk H.P."/>
            <person name="Lucas S."/>
        </authorList>
    </citation>
    <scope>NUCLEOTIDE SEQUENCE [LARGE SCALE GENOMIC DNA]</scope>
    <source>
        <strain evidence="9">ATCC 35417 / DSM 20613 / JCM 6297 / CCUG 15421 / P 36-108</strain>
    </source>
</reference>
<dbReference type="InterPro" id="IPR011990">
    <property type="entry name" value="TPR-like_helical_dom_sf"/>
</dbReference>
<dbReference type="InterPro" id="IPR036890">
    <property type="entry name" value="HATPase_C_sf"/>
</dbReference>
<evidence type="ECO:0000256" key="5">
    <source>
        <dbReference type="ARBA" id="ARBA00023012"/>
    </source>
</evidence>
<feature type="signal peptide" evidence="7">
    <location>
        <begin position="1"/>
        <end position="19"/>
    </location>
</feature>
<dbReference type="EC" id="2.7.13.3" evidence="2"/>
<dbReference type="PATRIC" id="fig|693979.3.peg.1363"/>
<dbReference type="InterPro" id="IPR019734">
    <property type="entry name" value="TPR_rpt"/>
</dbReference>
<evidence type="ECO:0000256" key="7">
    <source>
        <dbReference type="SAM" id="SignalP"/>
    </source>
</evidence>
<keyword evidence="3" id="KW-0808">Transferase</keyword>
<keyword evidence="5" id="KW-0902">Two-component regulatory system</keyword>
<evidence type="ECO:0000256" key="4">
    <source>
        <dbReference type="ARBA" id="ARBA00022777"/>
    </source>
</evidence>
<evidence type="ECO:0000256" key="6">
    <source>
        <dbReference type="SAM" id="Phobius"/>
    </source>
</evidence>
<dbReference type="AlphaFoldDB" id="E6STZ1"/>
<evidence type="ECO:0000313" key="8">
    <source>
        <dbReference type="EMBL" id="ADV43292.1"/>
    </source>
</evidence>
<keyword evidence="6" id="KW-0812">Transmembrane</keyword>
<keyword evidence="6" id="KW-0472">Membrane</keyword>
<feature type="chain" id="PRO_5003209326" description="histidine kinase" evidence="7">
    <location>
        <begin position="20"/>
        <end position="715"/>
    </location>
</feature>
<feature type="transmembrane region" description="Helical" evidence="6">
    <location>
        <begin position="470"/>
        <end position="491"/>
    </location>
</feature>
<keyword evidence="4 8" id="KW-0418">Kinase</keyword>
<accession>E6STZ1</accession>
<dbReference type="Gene3D" id="1.25.40.10">
    <property type="entry name" value="Tetratricopeptide repeat domain"/>
    <property type="match status" value="2"/>
</dbReference>
<evidence type="ECO:0000313" key="9">
    <source>
        <dbReference type="Proteomes" id="UP000008630"/>
    </source>
</evidence>
<name>E6STZ1_BACT6</name>
<sequence length="715" mass="81819">MKNTILLFLLLITCPALHAQELHLDSLYREACRKQTAKSYLEVCETISKAKTVVRDSVLYLKCLNAAHGKLKANASDNALYHQMVGRWEESLQHFEAFKKSMHHALDLLGKNGDPERKARICNSMGSYYLTRNPDSAAIWLKKGIACISDKECEALASLYNDLAIASFYRGDVKEAALCLKKVVPILEAEHNDIALCSVYSSIASVYANENKRDSAFIYYQMAINKCDATKNHMRKTTILCNMASLYNGMKRFDEALKCASSALHEAQTGESRETLYYAYHIRAAVYRNMGREEEAVADARLALAMAEKDHSPQFYVRCAPTLMMAYHALNRQDSIDYYAKECEKNIKLLPPISQQVLHYYEVIGLICHERGQWAKSQVAYQHLIDALPTITLLPKEELYTMTSKNYAGLKDYRKAYFYLDSARVMKDSLQRQEISKQMSDFAVKYETKEKEVEIMKLQQEQLRQKSSNLRLTILLIILLFMILLVIVSFLNNKRMQRIKATRQKKETDLQLAHARIEGLERERKRIAMDLHDGVCNELLGIQFLLQADSPPDTEALLKLLETSRSNVRSISHELMPPSFQYANLKEILQDYILHLPRPDDMAIHYQATPATEWNVLDNTVSYELYRIAQEVMGNIVKYAKATDMYVKLIADGECRLMLEIADNGLPWEAPAEAEGIGLQTINDRLTSIHGEYRKERIDGMNRIQIVLPQAAKLQ</sequence>
<keyword evidence="9" id="KW-1185">Reference proteome</keyword>
<dbReference type="EMBL" id="CP002352">
    <property type="protein sequence ID" value="ADV43292.1"/>
    <property type="molecule type" value="Genomic_DNA"/>
</dbReference>
<comment type="catalytic activity">
    <reaction evidence="1">
        <text>ATP + protein L-histidine = ADP + protein N-phospho-L-histidine.</text>
        <dbReference type="EC" id="2.7.13.3"/>
    </reaction>
</comment>
<dbReference type="InterPro" id="IPR050482">
    <property type="entry name" value="Sensor_HK_TwoCompSys"/>
</dbReference>